<proteinExistence type="predicted"/>
<name>A0A383DCH5_9ZZZZ</name>
<gene>
    <name evidence="1" type="ORF">METZ01_LOCUS494925</name>
</gene>
<protein>
    <submittedName>
        <fullName evidence="1">Uncharacterized protein</fullName>
    </submittedName>
</protein>
<evidence type="ECO:0000313" key="1">
    <source>
        <dbReference type="EMBL" id="SVE42071.1"/>
    </source>
</evidence>
<sequence length="47" mass="5248">NRLDISDGIFMLNFLFGNGPPPYSPYGECDVDADNTLDCIRSYACEQ</sequence>
<reference evidence="1" key="1">
    <citation type="submission" date="2018-05" db="EMBL/GenBank/DDBJ databases">
        <authorList>
            <person name="Lanie J.A."/>
            <person name="Ng W.-L."/>
            <person name="Kazmierczak K.M."/>
            <person name="Andrzejewski T.M."/>
            <person name="Davidsen T.M."/>
            <person name="Wayne K.J."/>
            <person name="Tettelin H."/>
            <person name="Glass J.I."/>
            <person name="Rusch D."/>
            <person name="Podicherti R."/>
            <person name="Tsui H.-C.T."/>
            <person name="Winkler M.E."/>
        </authorList>
    </citation>
    <scope>NUCLEOTIDE SEQUENCE</scope>
</reference>
<dbReference type="EMBL" id="UINC01216081">
    <property type="protein sequence ID" value="SVE42071.1"/>
    <property type="molecule type" value="Genomic_DNA"/>
</dbReference>
<feature type="non-terminal residue" evidence="1">
    <location>
        <position position="1"/>
    </location>
</feature>
<accession>A0A383DCH5</accession>
<organism evidence="1">
    <name type="scientific">marine metagenome</name>
    <dbReference type="NCBI Taxonomy" id="408172"/>
    <lineage>
        <taxon>unclassified sequences</taxon>
        <taxon>metagenomes</taxon>
        <taxon>ecological metagenomes</taxon>
    </lineage>
</organism>
<dbReference type="AlphaFoldDB" id="A0A383DCH5"/>